<keyword evidence="1" id="KW-0472">Membrane</keyword>
<evidence type="ECO:0000313" key="2">
    <source>
        <dbReference type="EMBL" id="MBD2802442.1"/>
    </source>
</evidence>
<feature type="transmembrane region" description="Helical" evidence="1">
    <location>
        <begin position="12"/>
        <end position="35"/>
    </location>
</feature>
<reference evidence="2" key="2">
    <citation type="journal article" date="2024" name="Toxins">
        <title>Genome Sequence Analysis of Native Xenorhabdus Strains Isolated from Entomopathogenic Nematodes in Argentina.</title>
        <authorList>
            <person name="Palma L."/>
            <person name="Frizzo L."/>
            <person name="Kaiser S."/>
            <person name="Berry C."/>
            <person name="Caballero P."/>
            <person name="Bode H.B."/>
            <person name="Del Valle E.E."/>
        </authorList>
    </citation>
    <scope>NUCLEOTIDE SEQUENCE</scope>
    <source>
        <strain evidence="2">M</strain>
    </source>
</reference>
<organism evidence="2">
    <name type="scientific">Xenorhabdus szentirmaii</name>
    <dbReference type="NCBI Taxonomy" id="290112"/>
    <lineage>
        <taxon>Bacteria</taxon>
        <taxon>Pseudomonadati</taxon>
        <taxon>Pseudomonadota</taxon>
        <taxon>Gammaproteobacteria</taxon>
        <taxon>Enterobacterales</taxon>
        <taxon>Morganellaceae</taxon>
        <taxon>Xenorhabdus</taxon>
    </lineage>
</organism>
<keyword evidence="1" id="KW-0812">Transmembrane</keyword>
<reference evidence="2" key="1">
    <citation type="submission" date="2020-09" db="EMBL/GenBank/DDBJ databases">
        <authorList>
            <person name="Palma L."/>
            <person name="Caballero P."/>
            <person name="Berry C."/>
            <person name="Del Valle E."/>
        </authorList>
    </citation>
    <scope>NUCLEOTIDE SEQUENCE</scope>
    <source>
        <strain evidence="2">M</strain>
    </source>
</reference>
<dbReference type="EMBL" id="JACXBF010000501">
    <property type="protein sequence ID" value="MBD2802442.1"/>
    <property type="molecule type" value="Genomic_DNA"/>
</dbReference>
<name>A0AAW3Z087_9GAMM</name>
<evidence type="ECO:0000256" key="1">
    <source>
        <dbReference type="SAM" id="Phobius"/>
    </source>
</evidence>
<protein>
    <submittedName>
        <fullName evidence="2">Uncharacterized protein</fullName>
    </submittedName>
</protein>
<keyword evidence="1" id="KW-1133">Transmembrane helix</keyword>
<accession>A0AAW3Z087</accession>
<dbReference type="Proteomes" id="UP001193920">
    <property type="component" value="Unassembled WGS sequence"/>
</dbReference>
<comment type="caution">
    <text evidence="2">The sequence shown here is derived from an EMBL/GenBank/DDBJ whole genome shotgun (WGS) entry which is preliminary data.</text>
</comment>
<gene>
    <name evidence="2" type="ORF">ID854_18840</name>
</gene>
<sequence length="205" mass="23952">MGNNYLEWFYRPMWQLLLLQQFIVILLLLSFYFFLWQNNQQKLQSLRGSLAEQHHHTTLSQQRLAELPRITDIQKQIQQVTAEIDQNTPPITHLAALKQVTVLKRLHFPLIRSGSQLIEWKIHKENDQVFWHIMLSQSYDQFLHFLNEIQQLHPPLLIKHLSINPIDGGLNVRMVLSDTPLPDAALPKADIPDKAEANLSDQDKS</sequence>
<dbReference type="RefSeq" id="WP_323869643.1">
    <property type="nucleotide sequence ID" value="NZ_JACXBF010000501.1"/>
</dbReference>
<dbReference type="AlphaFoldDB" id="A0AAW3Z087"/>
<proteinExistence type="predicted"/>